<accession>A0ABU3Q394</accession>
<dbReference type="Gene3D" id="3.40.50.150">
    <property type="entry name" value="Vaccinia Virus protein VP39"/>
    <property type="match status" value="1"/>
</dbReference>
<organism evidence="3 4">
    <name type="scientific">Sphingosinicella rhizophila</name>
    <dbReference type="NCBI Taxonomy" id="3050082"/>
    <lineage>
        <taxon>Bacteria</taxon>
        <taxon>Pseudomonadati</taxon>
        <taxon>Pseudomonadota</taxon>
        <taxon>Alphaproteobacteria</taxon>
        <taxon>Sphingomonadales</taxon>
        <taxon>Sphingosinicellaceae</taxon>
        <taxon>Sphingosinicella</taxon>
    </lineage>
</organism>
<dbReference type="EC" id="2.1.1.171" evidence="3"/>
<dbReference type="GO" id="GO:0052913">
    <property type="term" value="F:16S rRNA (guanine(966)-N(2))-methyltransferase activity"/>
    <property type="evidence" value="ECO:0007669"/>
    <property type="project" value="UniProtKB-EC"/>
</dbReference>
<dbReference type="InterPro" id="IPR004398">
    <property type="entry name" value="RNA_MeTrfase_RsmD"/>
</dbReference>
<proteinExistence type="predicted"/>
<dbReference type="EMBL" id="JAVUPU010000001">
    <property type="protein sequence ID" value="MDT9597877.1"/>
    <property type="molecule type" value="Genomic_DNA"/>
</dbReference>
<reference evidence="3 4" key="1">
    <citation type="submission" date="2023-05" db="EMBL/GenBank/DDBJ databases">
        <authorList>
            <person name="Guo Y."/>
        </authorList>
    </citation>
    <scope>NUCLEOTIDE SEQUENCE [LARGE SCALE GENOMIC DNA]</scope>
    <source>
        <strain evidence="3 4">GR2756</strain>
    </source>
</reference>
<comment type="caution">
    <text evidence="3">The sequence shown here is derived from an EMBL/GenBank/DDBJ whole genome shotgun (WGS) entry which is preliminary data.</text>
</comment>
<dbReference type="SUPFAM" id="SSF53335">
    <property type="entry name" value="S-adenosyl-L-methionine-dependent methyltransferases"/>
    <property type="match status" value="1"/>
</dbReference>
<dbReference type="InterPro" id="IPR029063">
    <property type="entry name" value="SAM-dependent_MTases_sf"/>
</dbReference>
<keyword evidence="2 3" id="KW-0808">Transferase</keyword>
<dbReference type="Proteomes" id="UP001259572">
    <property type="component" value="Unassembled WGS sequence"/>
</dbReference>
<sequence>MRIIAGAWRGRPLAAPEGGATRPTSDRAREGLFSILTSRIGTFEGLHVADLFAGTGALGLEALSRGAAHCRFVENDRNAVDAIRRNVDRLGAAEQADVMSQSVEHVAPPSRPCDLVFLDPPYATGLAEMALERLRDPAWMAPSGLISVESDGSLIVPSFFDVATERRFGKARVHLLRRHS</sequence>
<evidence type="ECO:0000313" key="3">
    <source>
        <dbReference type="EMBL" id="MDT9597877.1"/>
    </source>
</evidence>
<dbReference type="Pfam" id="PF03602">
    <property type="entry name" value="Cons_hypoth95"/>
    <property type="match status" value="1"/>
</dbReference>
<evidence type="ECO:0000256" key="2">
    <source>
        <dbReference type="ARBA" id="ARBA00022679"/>
    </source>
</evidence>
<dbReference type="RefSeq" id="WP_315723399.1">
    <property type="nucleotide sequence ID" value="NZ_JAVUPU010000001.1"/>
</dbReference>
<evidence type="ECO:0000313" key="4">
    <source>
        <dbReference type="Proteomes" id="UP001259572"/>
    </source>
</evidence>
<dbReference type="PIRSF" id="PIRSF004553">
    <property type="entry name" value="CHP00095"/>
    <property type="match status" value="1"/>
</dbReference>
<dbReference type="NCBIfam" id="TIGR00095">
    <property type="entry name" value="16S rRNA (guanine(966)-N(2))-methyltransferase RsmD"/>
    <property type="match status" value="1"/>
</dbReference>
<evidence type="ECO:0000256" key="1">
    <source>
        <dbReference type="ARBA" id="ARBA00022603"/>
    </source>
</evidence>
<gene>
    <name evidence="3" type="primary">rsmD</name>
    <name evidence="3" type="ORF">RQX22_02810</name>
</gene>
<protein>
    <submittedName>
        <fullName evidence="3">16S rRNA (Guanine(966)-N(2))-methyltransferase RsmD</fullName>
        <ecNumber evidence="3">2.1.1.171</ecNumber>
    </submittedName>
</protein>
<name>A0ABU3Q394_9SPHN</name>
<keyword evidence="4" id="KW-1185">Reference proteome</keyword>
<keyword evidence="1 3" id="KW-0489">Methyltransferase</keyword>
<dbReference type="PANTHER" id="PTHR43542:SF1">
    <property type="entry name" value="METHYLTRANSFERASE"/>
    <property type="match status" value="1"/>
</dbReference>
<dbReference type="CDD" id="cd02440">
    <property type="entry name" value="AdoMet_MTases"/>
    <property type="match status" value="1"/>
</dbReference>
<dbReference type="PANTHER" id="PTHR43542">
    <property type="entry name" value="METHYLTRANSFERASE"/>
    <property type="match status" value="1"/>
</dbReference>